<sequence length="177" mass="19044">MLLQPPRRPAVLSPSPISLQPQLVELPPSCSLMAEATLSQVRSTGSASPSAAQSSVVFAPSPCRAEIPMARQPSTLSCSQAAPCWSSHRRRPSPSQLPCSDFFLRARASPEPRGSARRRAPFLHGWPRAPSAVCFTARQAPCRDLLPARASFELARCSTFLSAHCSLATRSFFLACA</sequence>
<accession>A0A1D6H3A1</accession>
<name>A0A1D6H3A1_MAIZE</name>
<dbReference type="InParanoid" id="A0A1D6H3A1"/>
<gene>
    <name evidence="1" type="ORF">ZEAMMB73_Zm00001d015706</name>
</gene>
<organism evidence="1">
    <name type="scientific">Zea mays</name>
    <name type="common">Maize</name>
    <dbReference type="NCBI Taxonomy" id="4577"/>
    <lineage>
        <taxon>Eukaryota</taxon>
        <taxon>Viridiplantae</taxon>
        <taxon>Streptophyta</taxon>
        <taxon>Embryophyta</taxon>
        <taxon>Tracheophyta</taxon>
        <taxon>Spermatophyta</taxon>
        <taxon>Magnoliopsida</taxon>
        <taxon>Liliopsida</taxon>
        <taxon>Poales</taxon>
        <taxon>Poaceae</taxon>
        <taxon>PACMAD clade</taxon>
        <taxon>Panicoideae</taxon>
        <taxon>Andropogonodae</taxon>
        <taxon>Andropogoneae</taxon>
        <taxon>Tripsacinae</taxon>
        <taxon>Zea</taxon>
    </lineage>
</organism>
<dbReference type="AlphaFoldDB" id="A0A1D6H3A1"/>
<protein>
    <submittedName>
        <fullName evidence="1">Uncharacterized protein</fullName>
    </submittedName>
</protein>
<evidence type="ECO:0000313" key="1">
    <source>
        <dbReference type="EMBL" id="AQK69313.1"/>
    </source>
</evidence>
<dbReference type="EMBL" id="CM000781">
    <property type="protein sequence ID" value="AQK69313.1"/>
    <property type="molecule type" value="Genomic_DNA"/>
</dbReference>
<reference evidence="1" key="1">
    <citation type="submission" date="2015-12" db="EMBL/GenBank/DDBJ databases">
        <title>Update maize B73 reference genome by single molecule sequencing technologies.</title>
        <authorList>
            <consortium name="Maize Genome Sequencing Project"/>
            <person name="Ware D."/>
        </authorList>
    </citation>
    <scope>NUCLEOTIDE SEQUENCE</scope>
    <source>
        <tissue evidence="1">Seedling</tissue>
    </source>
</reference>
<proteinExistence type="predicted"/>